<name>A0A103QMK5_9BURK</name>
<dbReference type="PANTHER" id="PTHR30466:SF1">
    <property type="entry name" value="FMN REDUCTASE (NADH) RUTF"/>
    <property type="match status" value="1"/>
</dbReference>
<evidence type="ECO:0000313" key="4">
    <source>
        <dbReference type="Proteomes" id="UP000064029"/>
    </source>
</evidence>
<dbReference type="PANTHER" id="PTHR30466">
    <property type="entry name" value="FLAVIN REDUCTASE"/>
    <property type="match status" value="1"/>
</dbReference>
<protein>
    <submittedName>
        <fullName evidence="3">Flavin reductase</fullName>
    </submittedName>
</protein>
<evidence type="ECO:0000259" key="2">
    <source>
        <dbReference type="SMART" id="SM00903"/>
    </source>
</evidence>
<comment type="caution">
    <text evidence="3">The sequence shown here is derived from an EMBL/GenBank/DDBJ whole genome shotgun (WGS) entry which is preliminary data.</text>
</comment>
<dbReference type="Pfam" id="PF01613">
    <property type="entry name" value="Flavin_Reduct"/>
    <property type="match status" value="1"/>
</dbReference>
<proteinExistence type="predicted"/>
<dbReference type="InterPro" id="IPR002563">
    <property type="entry name" value="Flavin_Rdtase-like_dom"/>
</dbReference>
<dbReference type="SUPFAM" id="SSF50475">
    <property type="entry name" value="FMN-binding split barrel"/>
    <property type="match status" value="1"/>
</dbReference>
<keyword evidence="1" id="KW-0560">Oxidoreductase</keyword>
<organism evidence="3 4">
    <name type="scientific">Burkholderia ubonensis</name>
    <dbReference type="NCBI Taxonomy" id="101571"/>
    <lineage>
        <taxon>Bacteria</taxon>
        <taxon>Pseudomonadati</taxon>
        <taxon>Pseudomonadota</taxon>
        <taxon>Betaproteobacteria</taxon>
        <taxon>Burkholderiales</taxon>
        <taxon>Burkholderiaceae</taxon>
        <taxon>Burkholderia</taxon>
        <taxon>Burkholderia cepacia complex</taxon>
    </lineage>
</organism>
<dbReference type="InterPro" id="IPR050268">
    <property type="entry name" value="NADH-dep_flavin_reductase"/>
</dbReference>
<sequence length="171" mass="18651">MDLTDTALAENPEIVADEFRKAMRRLTAAVSIIATREGATRYGIVATAVSSLCMTPPAILACINRASSIFDPLVRRKYFSVSLLQERQAALVPVFGGQSKHCDRFEHGAWADINDLPFLIDAQAALFCRLDGRLHYGSHEIVIGRVEAVEVAESISPLLWQDGAPAASRVL</sequence>
<dbReference type="Gene3D" id="2.30.110.10">
    <property type="entry name" value="Electron Transport, Fmn-binding Protein, Chain A"/>
    <property type="match status" value="1"/>
</dbReference>
<feature type="domain" description="Flavin reductase like" evidence="2">
    <location>
        <begin position="23"/>
        <end position="167"/>
    </location>
</feature>
<dbReference type="GO" id="GO:0010181">
    <property type="term" value="F:FMN binding"/>
    <property type="evidence" value="ECO:0007669"/>
    <property type="project" value="InterPro"/>
</dbReference>
<dbReference type="GO" id="GO:0042602">
    <property type="term" value="F:riboflavin reductase (NADPH) activity"/>
    <property type="evidence" value="ECO:0007669"/>
    <property type="project" value="TreeGrafter"/>
</dbReference>
<dbReference type="InterPro" id="IPR012349">
    <property type="entry name" value="Split_barrel_FMN-bd"/>
</dbReference>
<dbReference type="SMART" id="SM00903">
    <property type="entry name" value="Flavin_Reduct"/>
    <property type="match status" value="1"/>
</dbReference>
<reference evidence="3 4" key="1">
    <citation type="submission" date="2015-11" db="EMBL/GenBank/DDBJ databases">
        <title>Expanding the genomic diversity of Burkholderia species for the development of highly accurate diagnostics.</title>
        <authorList>
            <person name="Sahl J."/>
            <person name="Keim P."/>
            <person name="Wagner D."/>
        </authorList>
    </citation>
    <scope>NUCLEOTIDE SEQUENCE [LARGE SCALE GENOMIC DNA]</scope>
    <source>
        <strain evidence="3 4">MSMB2036</strain>
    </source>
</reference>
<evidence type="ECO:0000313" key="3">
    <source>
        <dbReference type="EMBL" id="KVG52187.1"/>
    </source>
</evidence>
<dbReference type="AlphaFoldDB" id="A0A103QMK5"/>
<gene>
    <name evidence="3" type="ORF">WJ33_10865</name>
</gene>
<accession>A0A103QMK5</accession>
<dbReference type="GO" id="GO:0006208">
    <property type="term" value="P:pyrimidine nucleobase catabolic process"/>
    <property type="evidence" value="ECO:0007669"/>
    <property type="project" value="TreeGrafter"/>
</dbReference>
<dbReference type="Proteomes" id="UP000064029">
    <property type="component" value="Unassembled WGS sequence"/>
</dbReference>
<evidence type="ECO:0000256" key="1">
    <source>
        <dbReference type="ARBA" id="ARBA00023002"/>
    </source>
</evidence>
<dbReference type="EMBL" id="LOXM01000301">
    <property type="protein sequence ID" value="KVG52187.1"/>
    <property type="molecule type" value="Genomic_DNA"/>
</dbReference>